<accession>A0AAV5MGQ4</accession>
<gene>
    <name evidence="2" type="ORF">SLEP1_g55563</name>
</gene>
<dbReference type="Proteomes" id="UP001054252">
    <property type="component" value="Unassembled WGS sequence"/>
</dbReference>
<feature type="transmembrane region" description="Helical" evidence="1">
    <location>
        <begin position="6"/>
        <end position="26"/>
    </location>
</feature>
<proteinExistence type="predicted"/>
<evidence type="ECO:0000256" key="1">
    <source>
        <dbReference type="SAM" id="Phobius"/>
    </source>
</evidence>
<organism evidence="2 3">
    <name type="scientific">Rubroshorea leprosula</name>
    <dbReference type="NCBI Taxonomy" id="152421"/>
    <lineage>
        <taxon>Eukaryota</taxon>
        <taxon>Viridiplantae</taxon>
        <taxon>Streptophyta</taxon>
        <taxon>Embryophyta</taxon>
        <taxon>Tracheophyta</taxon>
        <taxon>Spermatophyta</taxon>
        <taxon>Magnoliopsida</taxon>
        <taxon>eudicotyledons</taxon>
        <taxon>Gunneridae</taxon>
        <taxon>Pentapetalae</taxon>
        <taxon>rosids</taxon>
        <taxon>malvids</taxon>
        <taxon>Malvales</taxon>
        <taxon>Dipterocarpaceae</taxon>
        <taxon>Rubroshorea</taxon>
    </lineage>
</organism>
<evidence type="ECO:0000313" key="3">
    <source>
        <dbReference type="Proteomes" id="UP001054252"/>
    </source>
</evidence>
<name>A0AAV5MGQ4_9ROSI</name>
<keyword evidence="1" id="KW-0472">Membrane</keyword>
<dbReference type="EMBL" id="BPVZ01000270">
    <property type="protein sequence ID" value="GKV48769.1"/>
    <property type="molecule type" value="Genomic_DNA"/>
</dbReference>
<evidence type="ECO:0000313" key="2">
    <source>
        <dbReference type="EMBL" id="GKV48769.1"/>
    </source>
</evidence>
<reference evidence="2 3" key="1">
    <citation type="journal article" date="2021" name="Commun. Biol.">
        <title>The genome of Shorea leprosula (Dipterocarpaceae) highlights the ecological relevance of drought in aseasonal tropical rainforests.</title>
        <authorList>
            <person name="Ng K.K.S."/>
            <person name="Kobayashi M.J."/>
            <person name="Fawcett J.A."/>
            <person name="Hatakeyama M."/>
            <person name="Paape T."/>
            <person name="Ng C.H."/>
            <person name="Ang C.C."/>
            <person name="Tnah L.H."/>
            <person name="Lee C.T."/>
            <person name="Nishiyama T."/>
            <person name="Sese J."/>
            <person name="O'Brien M.J."/>
            <person name="Copetti D."/>
            <person name="Mohd Noor M.I."/>
            <person name="Ong R.C."/>
            <person name="Putra M."/>
            <person name="Sireger I.Z."/>
            <person name="Indrioko S."/>
            <person name="Kosugi Y."/>
            <person name="Izuno A."/>
            <person name="Isagi Y."/>
            <person name="Lee S.L."/>
            <person name="Shimizu K.K."/>
        </authorList>
    </citation>
    <scope>NUCLEOTIDE SEQUENCE [LARGE SCALE GENOMIC DNA]</scope>
    <source>
        <strain evidence="2">214</strain>
    </source>
</reference>
<keyword evidence="3" id="KW-1185">Reference proteome</keyword>
<comment type="caution">
    <text evidence="2">The sequence shown here is derived from an EMBL/GenBank/DDBJ whole genome shotgun (WGS) entry which is preliminary data.</text>
</comment>
<keyword evidence="1" id="KW-1133">Transmembrane helix</keyword>
<protein>
    <submittedName>
        <fullName evidence="2">Uncharacterized protein</fullName>
    </submittedName>
</protein>
<dbReference type="AlphaFoldDB" id="A0AAV5MGQ4"/>
<keyword evidence="1" id="KW-0812">Transmembrane</keyword>
<sequence length="39" mass="4535">MAVHLEFWNLCKGFSVLVFQIIFFAVNIRESLLRSSDTC</sequence>